<dbReference type="Proteomes" id="UP000681722">
    <property type="component" value="Unassembled WGS sequence"/>
</dbReference>
<keyword evidence="5" id="KW-1185">Reference proteome</keyword>
<dbReference type="Proteomes" id="UP000677228">
    <property type="component" value="Unassembled WGS sequence"/>
</dbReference>
<dbReference type="InterPro" id="IPR025533">
    <property type="entry name" value="DUF4419"/>
</dbReference>
<reference evidence="2" key="1">
    <citation type="submission" date="2021-02" db="EMBL/GenBank/DDBJ databases">
        <authorList>
            <person name="Nowell W R."/>
        </authorList>
    </citation>
    <scope>NUCLEOTIDE SEQUENCE</scope>
</reference>
<evidence type="ECO:0000313" key="3">
    <source>
        <dbReference type="EMBL" id="CAF3673447.1"/>
    </source>
</evidence>
<dbReference type="Pfam" id="PF14388">
    <property type="entry name" value="DUF4419"/>
    <property type="match status" value="1"/>
</dbReference>
<name>A0A814UJU8_9BILA</name>
<proteinExistence type="predicted"/>
<comment type="caution">
    <text evidence="2">The sequence shown here is derived from an EMBL/GenBank/DDBJ whole genome shotgun (WGS) entry which is preliminary data.</text>
</comment>
<sequence length="356" mass="41476">MYKTVKISDVKPEQKGAKKRLDNRPFTIDDSYWINKIRDYGSQESANQYRIQYQISNSNFTDYSMNPVLHSFMWAYNNHEDVILSPDDLWLMILIYFSKYVNDNAEQLRSLFVDHQGKKKLIVTEPMGKREEDWTDFFEMMKEKISENVKNEDIIDQLTSNFSTTTEIESILSYACIMDTFQAYFSYGRCIPGCGIRAVHFEGTLDDWHLLKNKTEQLKMYTKKCDKYEQYLDNLLPILDEFIKTYQGQVNSIFWDHIMDLNNGRLGSGRTTYLTGWILKLFYGVDINSKNIDFDAIKLNNIKVPVEVENHCTGKKKTCYVIGGFHGVYSEDHKHKPVMSLAVIEDLSTIKSLGSA</sequence>
<accession>A0A814UJU8</accession>
<dbReference type="AlphaFoldDB" id="A0A814UJU8"/>
<dbReference type="Proteomes" id="UP000682733">
    <property type="component" value="Unassembled WGS sequence"/>
</dbReference>
<evidence type="ECO:0000313" key="2">
    <source>
        <dbReference type="EMBL" id="CAF1178073.1"/>
    </source>
</evidence>
<dbReference type="OrthoDB" id="9987685at2759"/>
<dbReference type="PANTHER" id="PTHR31252:SF11">
    <property type="entry name" value="DUF4419 DOMAIN-CONTAINING PROTEIN"/>
    <property type="match status" value="1"/>
</dbReference>
<protein>
    <submittedName>
        <fullName evidence="2">Uncharacterized protein</fullName>
    </submittedName>
</protein>
<dbReference type="EMBL" id="CAJOBC010007765">
    <property type="protein sequence ID" value="CAF3942220.1"/>
    <property type="molecule type" value="Genomic_DNA"/>
</dbReference>
<dbReference type="Proteomes" id="UP000663829">
    <property type="component" value="Unassembled WGS sequence"/>
</dbReference>
<evidence type="ECO:0000313" key="4">
    <source>
        <dbReference type="EMBL" id="CAF3942220.1"/>
    </source>
</evidence>
<gene>
    <name evidence="2" type="ORF">GPM918_LOCUS22548</name>
    <name evidence="1" type="ORF">OVA965_LOCUS9138</name>
    <name evidence="4" type="ORF">SRO942_LOCUS22546</name>
    <name evidence="3" type="ORF">TMI583_LOCUS9134</name>
</gene>
<evidence type="ECO:0000313" key="5">
    <source>
        <dbReference type="Proteomes" id="UP000663829"/>
    </source>
</evidence>
<dbReference type="EMBL" id="CAJOBA010003189">
    <property type="protein sequence ID" value="CAF3673447.1"/>
    <property type="molecule type" value="Genomic_DNA"/>
</dbReference>
<dbReference type="PANTHER" id="PTHR31252">
    <property type="entry name" value="DUF4419 DOMAIN-CONTAINING PROTEIN"/>
    <property type="match status" value="1"/>
</dbReference>
<dbReference type="EMBL" id="CAJNOK010003188">
    <property type="protein sequence ID" value="CAF0891196.1"/>
    <property type="molecule type" value="Genomic_DNA"/>
</dbReference>
<dbReference type="EMBL" id="CAJNOQ010007764">
    <property type="protein sequence ID" value="CAF1178073.1"/>
    <property type="molecule type" value="Genomic_DNA"/>
</dbReference>
<evidence type="ECO:0000313" key="1">
    <source>
        <dbReference type="EMBL" id="CAF0891196.1"/>
    </source>
</evidence>
<organism evidence="2 5">
    <name type="scientific">Didymodactylos carnosus</name>
    <dbReference type="NCBI Taxonomy" id="1234261"/>
    <lineage>
        <taxon>Eukaryota</taxon>
        <taxon>Metazoa</taxon>
        <taxon>Spiralia</taxon>
        <taxon>Gnathifera</taxon>
        <taxon>Rotifera</taxon>
        <taxon>Eurotatoria</taxon>
        <taxon>Bdelloidea</taxon>
        <taxon>Philodinida</taxon>
        <taxon>Philodinidae</taxon>
        <taxon>Didymodactylos</taxon>
    </lineage>
</organism>